<comment type="caution">
    <text evidence="2">The sequence shown here is derived from an EMBL/GenBank/DDBJ whole genome shotgun (WGS) entry which is preliminary data.</text>
</comment>
<reference evidence="2 3" key="1">
    <citation type="journal article" date="2015" name="Genome Biol. Evol.">
        <title>The genome of winter moth (Operophtera brumata) provides a genomic perspective on sexual dimorphism and phenology.</title>
        <authorList>
            <person name="Derks M.F."/>
            <person name="Smit S."/>
            <person name="Salis L."/>
            <person name="Schijlen E."/>
            <person name="Bossers A."/>
            <person name="Mateman C."/>
            <person name="Pijl A.S."/>
            <person name="de Ridder D."/>
            <person name="Groenen M.A."/>
            <person name="Visser M.E."/>
            <person name="Megens H.J."/>
        </authorList>
    </citation>
    <scope>NUCLEOTIDE SEQUENCE [LARGE SCALE GENOMIC DNA]</scope>
    <source>
        <strain evidence="2">WM2013NL</strain>
        <tissue evidence="2">Head and thorax</tissue>
    </source>
</reference>
<feature type="compositionally biased region" description="Polar residues" evidence="1">
    <location>
        <begin position="117"/>
        <end position="152"/>
    </location>
</feature>
<proteinExistence type="predicted"/>
<accession>A0A0L7L0F9</accession>
<dbReference type="EMBL" id="JTDY01003974">
    <property type="protein sequence ID" value="KOB68754.1"/>
    <property type="molecule type" value="Genomic_DNA"/>
</dbReference>
<evidence type="ECO:0000256" key="1">
    <source>
        <dbReference type="SAM" id="MobiDB-lite"/>
    </source>
</evidence>
<dbReference type="AlphaFoldDB" id="A0A0L7L0F9"/>
<name>A0A0L7L0F9_OPEBR</name>
<feature type="compositionally biased region" description="Polar residues" evidence="1">
    <location>
        <begin position="93"/>
        <end position="110"/>
    </location>
</feature>
<protein>
    <submittedName>
        <fullName evidence="2">Putative Potassium voltage-gated channel protein Shaw</fullName>
    </submittedName>
</protein>
<gene>
    <name evidence="2" type="ORF">OBRU01_10509</name>
</gene>
<organism evidence="2 3">
    <name type="scientific">Operophtera brumata</name>
    <name type="common">Winter moth</name>
    <name type="synonym">Phalaena brumata</name>
    <dbReference type="NCBI Taxonomy" id="104452"/>
    <lineage>
        <taxon>Eukaryota</taxon>
        <taxon>Metazoa</taxon>
        <taxon>Ecdysozoa</taxon>
        <taxon>Arthropoda</taxon>
        <taxon>Hexapoda</taxon>
        <taxon>Insecta</taxon>
        <taxon>Pterygota</taxon>
        <taxon>Neoptera</taxon>
        <taxon>Endopterygota</taxon>
        <taxon>Lepidoptera</taxon>
        <taxon>Glossata</taxon>
        <taxon>Ditrysia</taxon>
        <taxon>Geometroidea</taxon>
        <taxon>Geometridae</taxon>
        <taxon>Larentiinae</taxon>
        <taxon>Operophtera</taxon>
    </lineage>
</organism>
<sequence>MTVESPIININSGAISLASLQPPLLTAPPLQPRPATTGSLDLMLPLQPKLLPGYNLQSSYLSNTLSTVRPPDLDKDFKPTVEVIVEKAESDSSKSCQNSEDSNQKLSSLKSCEVDSDSGNQKSISQKSCEIDSDSANHNNVTNNFEINSNVIDNKESTVSDLNDDSPNNNSY</sequence>
<keyword evidence="3" id="KW-1185">Reference proteome</keyword>
<evidence type="ECO:0000313" key="2">
    <source>
        <dbReference type="EMBL" id="KOB68754.1"/>
    </source>
</evidence>
<feature type="region of interest" description="Disordered" evidence="1">
    <location>
        <begin position="87"/>
        <end position="172"/>
    </location>
</feature>
<evidence type="ECO:0000313" key="3">
    <source>
        <dbReference type="Proteomes" id="UP000037510"/>
    </source>
</evidence>
<dbReference type="Proteomes" id="UP000037510">
    <property type="component" value="Unassembled WGS sequence"/>
</dbReference>